<feature type="compositionally biased region" description="Polar residues" evidence="1">
    <location>
        <begin position="25"/>
        <end position="47"/>
    </location>
</feature>
<keyword evidence="4" id="KW-1185">Reference proteome</keyword>
<comment type="caution">
    <text evidence="3">The sequence shown here is derived from an EMBL/GenBank/DDBJ whole genome shotgun (WGS) entry which is preliminary data.</text>
</comment>
<feature type="region of interest" description="Disordered" evidence="1">
    <location>
        <begin position="1"/>
        <end position="78"/>
    </location>
</feature>
<keyword evidence="2" id="KW-1133">Transmembrane helix</keyword>
<reference evidence="3 4" key="1">
    <citation type="journal article" date="2020" name="ISME J.">
        <title>Uncovering the hidden diversity of litter-decomposition mechanisms in mushroom-forming fungi.</title>
        <authorList>
            <person name="Floudas D."/>
            <person name="Bentzer J."/>
            <person name="Ahren D."/>
            <person name="Johansson T."/>
            <person name="Persson P."/>
            <person name="Tunlid A."/>
        </authorList>
    </citation>
    <scope>NUCLEOTIDE SEQUENCE [LARGE SCALE GENOMIC DNA]</scope>
    <source>
        <strain evidence="3 4">CBS 291.85</strain>
    </source>
</reference>
<evidence type="ECO:0000313" key="3">
    <source>
        <dbReference type="EMBL" id="KAF5348208.1"/>
    </source>
</evidence>
<dbReference type="Proteomes" id="UP000559256">
    <property type="component" value="Unassembled WGS sequence"/>
</dbReference>
<dbReference type="EMBL" id="JAACJM010000087">
    <property type="protein sequence ID" value="KAF5348208.1"/>
    <property type="molecule type" value="Genomic_DNA"/>
</dbReference>
<evidence type="ECO:0000256" key="2">
    <source>
        <dbReference type="SAM" id="Phobius"/>
    </source>
</evidence>
<gene>
    <name evidence="3" type="ORF">D9758_014645</name>
</gene>
<sequence>MGAIHPDAGAISRISDPDPDPISFNDVTIPSPSLNPDSQQSPLSRTSAPLAKAISKHALPAKHRPQQSLNRSASTPSTPAPVVLVTPSAILAVTCVVGVVTSVSFLQSSSTPAHVVLVAPSAIPAAVTSVPFMPSPPLFLQAPLLFLQLTVIATTITICA</sequence>
<feature type="compositionally biased region" description="Polar residues" evidence="1">
    <location>
        <begin position="66"/>
        <end position="77"/>
    </location>
</feature>
<proteinExistence type="predicted"/>
<evidence type="ECO:0000313" key="4">
    <source>
        <dbReference type="Proteomes" id="UP000559256"/>
    </source>
</evidence>
<protein>
    <submittedName>
        <fullName evidence="3">Uncharacterized protein</fullName>
    </submittedName>
</protein>
<feature type="transmembrane region" description="Helical" evidence="2">
    <location>
        <begin position="82"/>
        <end position="106"/>
    </location>
</feature>
<accession>A0A8H5FTL9</accession>
<dbReference type="AlphaFoldDB" id="A0A8H5FTL9"/>
<keyword evidence="2" id="KW-0472">Membrane</keyword>
<evidence type="ECO:0000256" key="1">
    <source>
        <dbReference type="SAM" id="MobiDB-lite"/>
    </source>
</evidence>
<feature type="transmembrane region" description="Helical" evidence="2">
    <location>
        <begin position="138"/>
        <end position="159"/>
    </location>
</feature>
<organism evidence="3 4">
    <name type="scientific">Tetrapyrgos nigripes</name>
    <dbReference type="NCBI Taxonomy" id="182062"/>
    <lineage>
        <taxon>Eukaryota</taxon>
        <taxon>Fungi</taxon>
        <taxon>Dikarya</taxon>
        <taxon>Basidiomycota</taxon>
        <taxon>Agaricomycotina</taxon>
        <taxon>Agaricomycetes</taxon>
        <taxon>Agaricomycetidae</taxon>
        <taxon>Agaricales</taxon>
        <taxon>Marasmiineae</taxon>
        <taxon>Marasmiaceae</taxon>
        <taxon>Tetrapyrgos</taxon>
    </lineage>
</organism>
<name>A0A8H5FTL9_9AGAR</name>
<keyword evidence="2" id="KW-0812">Transmembrane</keyword>
<feature type="transmembrane region" description="Helical" evidence="2">
    <location>
        <begin position="113"/>
        <end position="132"/>
    </location>
</feature>